<name>A0A0F7SK43_PHARH</name>
<keyword evidence="1" id="KW-0175">Coiled coil</keyword>
<feature type="region of interest" description="Disordered" evidence="2">
    <location>
        <begin position="157"/>
        <end position="178"/>
    </location>
</feature>
<proteinExistence type="predicted"/>
<dbReference type="PANTHER" id="PTHR15615:SF120">
    <property type="entry name" value="CYCLIN N-TERMINAL DOMAIN-CONTAINING PROTEIN"/>
    <property type="match status" value="1"/>
</dbReference>
<dbReference type="GO" id="GO:0016538">
    <property type="term" value="F:cyclin-dependent protein serine/threonine kinase regulator activity"/>
    <property type="evidence" value="ECO:0007669"/>
    <property type="project" value="TreeGrafter"/>
</dbReference>
<evidence type="ECO:0000256" key="2">
    <source>
        <dbReference type="SAM" id="MobiDB-lite"/>
    </source>
</evidence>
<feature type="coiled-coil region" evidence="1">
    <location>
        <begin position="389"/>
        <end position="432"/>
    </location>
</feature>
<dbReference type="CDD" id="cd20557">
    <property type="entry name" value="CYCLIN_ScPCL1-like"/>
    <property type="match status" value="1"/>
</dbReference>
<dbReference type="Gene3D" id="1.10.472.10">
    <property type="entry name" value="Cyclin-like"/>
    <property type="match status" value="1"/>
</dbReference>
<dbReference type="GO" id="GO:0000307">
    <property type="term" value="C:cyclin-dependent protein kinase holoenzyme complex"/>
    <property type="evidence" value="ECO:0007669"/>
    <property type="project" value="TreeGrafter"/>
</dbReference>
<dbReference type="InterPro" id="IPR013922">
    <property type="entry name" value="Cyclin_PHO80-like"/>
</dbReference>
<dbReference type="GO" id="GO:0019901">
    <property type="term" value="F:protein kinase binding"/>
    <property type="evidence" value="ECO:0007669"/>
    <property type="project" value="InterPro"/>
</dbReference>
<organism evidence="3">
    <name type="scientific">Phaffia rhodozyma</name>
    <name type="common">Yeast</name>
    <name type="synonym">Xanthophyllomyces dendrorhous</name>
    <dbReference type="NCBI Taxonomy" id="264483"/>
    <lineage>
        <taxon>Eukaryota</taxon>
        <taxon>Fungi</taxon>
        <taxon>Dikarya</taxon>
        <taxon>Basidiomycota</taxon>
        <taxon>Agaricomycotina</taxon>
        <taxon>Tremellomycetes</taxon>
        <taxon>Cystofilobasidiales</taxon>
        <taxon>Mrakiaceae</taxon>
        <taxon>Phaffia</taxon>
    </lineage>
</organism>
<dbReference type="EMBL" id="LN483124">
    <property type="protein sequence ID" value="CED82477.1"/>
    <property type="molecule type" value="Genomic_DNA"/>
</dbReference>
<dbReference type="AlphaFoldDB" id="A0A0F7SK43"/>
<evidence type="ECO:0000256" key="1">
    <source>
        <dbReference type="SAM" id="Coils"/>
    </source>
</evidence>
<reference evidence="3" key="1">
    <citation type="submission" date="2014-08" db="EMBL/GenBank/DDBJ databases">
        <authorList>
            <person name="Sharma Rahul"/>
            <person name="Thines Marco"/>
        </authorList>
    </citation>
    <scope>NUCLEOTIDE SEQUENCE</scope>
</reference>
<dbReference type="PANTHER" id="PTHR15615">
    <property type="match status" value="1"/>
</dbReference>
<dbReference type="GO" id="GO:0005634">
    <property type="term" value="C:nucleus"/>
    <property type="evidence" value="ECO:0007669"/>
    <property type="project" value="TreeGrafter"/>
</dbReference>
<feature type="region of interest" description="Disordered" evidence="2">
    <location>
        <begin position="59"/>
        <end position="78"/>
    </location>
</feature>
<protein>
    <recommendedName>
        <fullName evidence="4">Cyclin PHO80-like</fullName>
    </recommendedName>
</protein>
<accession>A0A0F7SK43</accession>
<evidence type="ECO:0000313" key="3">
    <source>
        <dbReference type="EMBL" id="CED82477.1"/>
    </source>
</evidence>
<sequence length="545" mass="60473">MNAPSTTYGYSSQKMAPSMSSPYRAPFQIFHQQDQQLSASTHPAAYSHPSFNPYHQVCQQQEQHAFRPAPPAAHTLPHPSFSFQAQVQKQQQAQQERALATAAAAAAQEASRVTAPPSGESSRPALAPQVASSLPLAPFLADAVWSLLKSSIKSETVENAGFEGGRERSRGRKRSERGARDYWNDESYSTDANGYWIQTSLNTPPQMTLDDFEASPIPLSYRTNPYNLGLSAPDSFVRFIHQTLAQTLISPTGVILALWYLTKAPLHEGGGEEGHLFRQELQTFSDYNGEEVAKRVFTLGLHWANMCLDDETFTARSWSDVTRIPIQEINRLGLLALSTMGFNIHIDVPEWATWIETVYLSANDEIARKALFDISDALAKSEAARESESQREQWQIAQLQQQQQQAAEEQRQRDIQEQMDRERECNEQLRLEALRVSQAAAISINWAHSSSTSGPAPIIGRAQQHELRQVRRHEPYARSQGPATGHQAEQAYPVSFTRHTASAPVLGAGCAPLQHQATFGNVGNGSFGFGTGMPQLMRMPTATCW</sequence>
<evidence type="ECO:0008006" key="4">
    <source>
        <dbReference type="Google" id="ProtNLM"/>
    </source>
</evidence>
<feature type="region of interest" description="Disordered" evidence="2">
    <location>
        <begin position="1"/>
        <end position="21"/>
    </location>
</feature>